<dbReference type="AlphaFoldDB" id="A0A316DC69"/>
<name>A0A316DC69_9BACT</name>
<proteinExistence type="predicted"/>
<gene>
    <name evidence="1" type="ORF">LV89_04977</name>
</gene>
<organism evidence="1 2">
    <name type="scientific">Arcicella aurantiaca</name>
    <dbReference type="NCBI Taxonomy" id="591202"/>
    <lineage>
        <taxon>Bacteria</taxon>
        <taxon>Pseudomonadati</taxon>
        <taxon>Bacteroidota</taxon>
        <taxon>Cytophagia</taxon>
        <taxon>Cytophagales</taxon>
        <taxon>Flectobacillaceae</taxon>
        <taxon>Arcicella</taxon>
    </lineage>
</organism>
<dbReference type="NCBIfam" id="TIGR01784">
    <property type="entry name" value="T_den_put_tspse"/>
    <property type="match status" value="1"/>
</dbReference>
<accession>A0A316DC69</accession>
<sequence>MKAKLNLSINFVFMDIYNENGRFISILSDYDFKATFGNEADTTFLKKALQALIDSPVPIKLVEFVKNEISAITIDSRSGIYDIACIDKNDNHFIVEMQLSEYPEFIQRMKFYALHRFNTLVKKGEYKFENLPKIYCIGILAKSIFTQIADYHNIAVLRNAQNETIDDQMTFVTVELDKFKKKENEVITDLDKLIYTMQNLHTVTETSQFPTFWNEEWLKKAISEVDTRNMTSEQKLAYEMAISANALAVKNESKKIKDALNNKTIETIKNALEVGLSIEQSAKVAGVTVDFVTSVQQQLAGK</sequence>
<dbReference type="PANTHER" id="PTHR41317">
    <property type="entry name" value="PD-(D_E)XK NUCLEASE FAMILY TRANSPOSASE"/>
    <property type="match status" value="1"/>
</dbReference>
<dbReference type="Pfam" id="PF12784">
    <property type="entry name" value="PDDEXK_2"/>
    <property type="match status" value="1"/>
</dbReference>
<dbReference type="InterPro" id="IPR010106">
    <property type="entry name" value="RpnA"/>
</dbReference>
<dbReference type="EMBL" id="QGGO01000058">
    <property type="protein sequence ID" value="PWK15737.1"/>
    <property type="molecule type" value="Genomic_DNA"/>
</dbReference>
<evidence type="ECO:0000313" key="2">
    <source>
        <dbReference type="Proteomes" id="UP000245489"/>
    </source>
</evidence>
<protein>
    <submittedName>
        <fullName evidence="1">Putative transposase/invertase (TIGR01784 family)</fullName>
    </submittedName>
</protein>
<evidence type="ECO:0000313" key="1">
    <source>
        <dbReference type="EMBL" id="PWK15737.1"/>
    </source>
</evidence>
<reference evidence="1 2" key="1">
    <citation type="submission" date="2018-05" db="EMBL/GenBank/DDBJ databases">
        <title>Genomic Encyclopedia of Archaeal and Bacterial Type Strains, Phase II (KMG-II): from individual species to whole genera.</title>
        <authorList>
            <person name="Goeker M."/>
        </authorList>
    </citation>
    <scope>NUCLEOTIDE SEQUENCE [LARGE SCALE GENOMIC DNA]</scope>
    <source>
        <strain evidence="1 2">DSM 22214</strain>
    </source>
</reference>
<dbReference type="PANTHER" id="PTHR41317:SF1">
    <property type="entry name" value="PD-(D_E)XK NUCLEASE FAMILY TRANSPOSASE"/>
    <property type="match status" value="1"/>
</dbReference>
<dbReference type="Proteomes" id="UP000245489">
    <property type="component" value="Unassembled WGS sequence"/>
</dbReference>
<keyword evidence="2" id="KW-1185">Reference proteome</keyword>
<comment type="caution">
    <text evidence="1">The sequence shown here is derived from an EMBL/GenBank/DDBJ whole genome shotgun (WGS) entry which is preliminary data.</text>
</comment>